<name>A0ABW1BX05_9ACTN</name>
<evidence type="ECO:0000256" key="1">
    <source>
        <dbReference type="SAM" id="MobiDB-lite"/>
    </source>
</evidence>
<reference evidence="3" key="1">
    <citation type="journal article" date="2019" name="Int. J. Syst. Evol. Microbiol.">
        <title>The Global Catalogue of Microorganisms (GCM) 10K type strain sequencing project: providing services to taxonomists for standard genome sequencing and annotation.</title>
        <authorList>
            <consortium name="The Broad Institute Genomics Platform"/>
            <consortium name="The Broad Institute Genome Sequencing Center for Infectious Disease"/>
            <person name="Wu L."/>
            <person name="Ma J."/>
        </authorList>
    </citation>
    <scope>NUCLEOTIDE SEQUENCE [LARGE SCALE GENOMIC DNA]</scope>
    <source>
        <strain evidence="3">CGMCC 4.7106</strain>
    </source>
</reference>
<feature type="region of interest" description="Disordered" evidence="1">
    <location>
        <begin position="33"/>
        <end position="172"/>
    </location>
</feature>
<feature type="compositionally biased region" description="Polar residues" evidence="1">
    <location>
        <begin position="35"/>
        <end position="44"/>
    </location>
</feature>
<dbReference type="EMBL" id="JBHSNW010000010">
    <property type="protein sequence ID" value="MFC5817790.1"/>
    <property type="molecule type" value="Genomic_DNA"/>
</dbReference>
<organism evidence="2 3">
    <name type="scientific">Nonomuraea harbinensis</name>
    <dbReference type="NCBI Taxonomy" id="1286938"/>
    <lineage>
        <taxon>Bacteria</taxon>
        <taxon>Bacillati</taxon>
        <taxon>Actinomycetota</taxon>
        <taxon>Actinomycetes</taxon>
        <taxon>Streptosporangiales</taxon>
        <taxon>Streptosporangiaceae</taxon>
        <taxon>Nonomuraea</taxon>
    </lineage>
</organism>
<feature type="compositionally biased region" description="Basic and acidic residues" evidence="1">
    <location>
        <begin position="66"/>
        <end position="79"/>
    </location>
</feature>
<accession>A0ABW1BX05</accession>
<gene>
    <name evidence="2" type="ORF">ACFPUY_22050</name>
</gene>
<feature type="compositionally biased region" description="Low complexity" evidence="1">
    <location>
        <begin position="128"/>
        <end position="155"/>
    </location>
</feature>
<dbReference type="RefSeq" id="WP_219544589.1">
    <property type="nucleotide sequence ID" value="NZ_JAHKRN010000009.1"/>
</dbReference>
<feature type="compositionally biased region" description="Polar residues" evidence="1">
    <location>
        <begin position="111"/>
        <end position="120"/>
    </location>
</feature>
<evidence type="ECO:0000313" key="2">
    <source>
        <dbReference type="EMBL" id="MFC5817790.1"/>
    </source>
</evidence>
<feature type="compositionally biased region" description="Basic residues" evidence="1">
    <location>
        <begin position="156"/>
        <end position="172"/>
    </location>
</feature>
<dbReference type="Proteomes" id="UP001596096">
    <property type="component" value="Unassembled WGS sequence"/>
</dbReference>
<keyword evidence="3" id="KW-1185">Reference proteome</keyword>
<comment type="caution">
    <text evidence="2">The sequence shown here is derived from an EMBL/GenBank/DDBJ whole genome shotgun (WGS) entry which is preliminary data.</text>
</comment>
<sequence>MRETERRGRILQIAGTLTGTLMLVLAGVLAAAGSPGTSLSTASMPQPGVPGLAEPRGAIESASGRADPRHLSMPRRDARPSPTGTPDRPTAQSSPRPSPSSAPSSVAPSPGETSLATPSSRTDRESRAGALAPAGPALTTAHPAPGTRPTPTATKTKTKKRLTRPNRIPGHR</sequence>
<proteinExistence type="predicted"/>
<feature type="compositionally biased region" description="Low complexity" evidence="1">
    <location>
        <begin position="89"/>
        <end position="110"/>
    </location>
</feature>
<protein>
    <submittedName>
        <fullName evidence="2">Uncharacterized protein</fullName>
    </submittedName>
</protein>
<evidence type="ECO:0000313" key="3">
    <source>
        <dbReference type="Proteomes" id="UP001596096"/>
    </source>
</evidence>